<feature type="transmembrane region" description="Helical" evidence="6">
    <location>
        <begin position="106"/>
        <end position="128"/>
    </location>
</feature>
<keyword evidence="4 6" id="KW-1133">Transmembrane helix</keyword>
<evidence type="ECO:0000256" key="5">
    <source>
        <dbReference type="ARBA" id="ARBA00023136"/>
    </source>
</evidence>
<comment type="subcellular location">
    <subcellularLocation>
        <location evidence="1">Membrane</location>
        <topology evidence="1">Multi-pass membrane protein</topology>
    </subcellularLocation>
</comment>
<reference evidence="7 8" key="1">
    <citation type="journal article" date="2015" name="Stand. Genomic Sci.">
        <title>Genomic Encyclopedia of Bacterial and Archaeal Type Strains, Phase III: the genomes of soil and plant-associated and newly described type strains.</title>
        <authorList>
            <person name="Whitman W.B."/>
            <person name="Woyke T."/>
            <person name="Klenk H.P."/>
            <person name="Zhou Y."/>
            <person name="Lilburn T.G."/>
            <person name="Beck B.J."/>
            <person name="De Vos P."/>
            <person name="Vandamme P."/>
            <person name="Eisen J.A."/>
            <person name="Garrity G."/>
            <person name="Hugenholtz P."/>
            <person name="Kyrpides N.C."/>
        </authorList>
    </citation>
    <scope>NUCLEOTIDE SEQUENCE [LARGE SCALE GENOMIC DNA]</scope>
    <source>
        <strain evidence="7 8">CGMCC 1.10115</strain>
    </source>
</reference>
<dbReference type="GO" id="GO:0005886">
    <property type="term" value="C:plasma membrane"/>
    <property type="evidence" value="ECO:0007669"/>
    <property type="project" value="TreeGrafter"/>
</dbReference>
<dbReference type="Gene3D" id="1.10.4160.10">
    <property type="entry name" value="Hydantoin permease"/>
    <property type="match status" value="1"/>
</dbReference>
<dbReference type="PANTHER" id="PTHR30569">
    <property type="entry name" value="CYTOSINE TRANSPORTER CODB"/>
    <property type="match status" value="1"/>
</dbReference>
<keyword evidence="8" id="KW-1185">Reference proteome</keyword>
<feature type="transmembrane region" description="Helical" evidence="6">
    <location>
        <begin position="74"/>
        <end position="94"/>
    </location>
</feature>
<feature type="transmembrane region" description="Helical" evidence="6">
    <location>
        <begin position="378"/>
        <end position="399"/>
    </location>
</feature>
<dbReference type="InterPro" id="IPR001248">
    <property type="entry name" value="Pur-cyt_permease"/>
</dbReference>
<evidence type="ECO:0000256" key="4">
    <source>
        <dbReference type="ARBA" id="ARBA00022989"/>
    </source>
</evidence>
<evidence type="ECO:0000256" key="3">
    <source>
        <dbReference type="ARBA" id="ARBA00022692"/>
    </source>
</evidence>
<dbReference type="NCBIfam" id="NF008241">
    <property type="entry name" value="PRK11017.1"/>
    <property type="match status" value="1"/>
</dbReference>
<dbReference type="Proteomes" id="UP000318667">
    <property type="component" value="Unassembled WGS sequence"/>
</dbReference>
<sequence length="475" mass="50328">MITNGLGVSCPGVLHEEKGFLSENGEKPFSFPPSINIEEILRYQFQKLIGGIGMKKVDLDFSLEAVPQGHRSGFWKMLVVMLGLTFFSASMWSGGTLGTGLTFMQFIGIVLAGNLILGAYTGALAYIAAKTGLSTHLLTRYAFGEKGSYLSSFLLAATQVGWFGVGVAMFALPVQKVTGLDANMLILVAGLLMTATAFFGMKALAILSFIAVPLITILGSFSVFKATETAGGLEGLMQYQPAEAIGLAAALTICVGSFISAGTLTPDFARFSNTKRTAVVSTVIAFFIGNSVMFIFGAIGAIATGQSDISEVMFIQKLILPAILVLGLNIWTTNDNALYASGLGFASILKISKSKVVIFNGIVGTLAAMWLYNNFVGFLTILGSTLPSIGAIILADYFIVNRGKYKKFADMKFKAVNWVAILAWVAGVAIANLVPGIPPVNALLGSAVTFVLVSKVVAQLQAKSTVREGELRSDY</sequence>
<dbReference type="Pfam" id="PF02133">
    <property type="entry name" value="Transp_cyt_pur"/>
    <property type="match status" value="1"/>
</dbReference>
<protein>
    <submittedName>
        <fullName evidence="7">Cytosine permease</fullName>
    </submittedName>
</protein>
<keyword evidence="3 6" id="KW-0812">Transmembrane</keyword>
<proteinExistence type="inferred from homology"/>
<feature type="transmembrane region" description="Helical" evidence="6">
    <location>
        <begin position="206"/>
        <end position="224"/>
    </location>
</feature>
<feature type="transmembrane region" description="Helical" evidence="6">
    <location>
        <begin position="314"/>
        <end position="333"/>
    </location>
</feature>
<feature type="transmembrane region" description="Helical" evidence="6">
    <location>
        <begin position="440"/>
        <end position="458"/>
    </location>
</feature>
<evidence type="ECO:0000313" key="7">
    <source>
        <dbReference type="EMBL" id="TWH89637.1"/>
    </source>
</evidence>
<feature type="transmembrane region" description="Helical" evidence="6">
    <location>
        <begin position="415"/>
        <end position="434"/>
    </location>
</feature>
<feature type="transmembrane region" description="Helical" evidence="6">
    <location>
        <begin position="149"/>
        <end position="170"/>
    </location>
</feature>
<evidence type="ECO:0000256" key="2">
    <source>
        <dbReference type="ARBA" id="ARBA00008974"/>
    </source>
</evidence>
<dbReference type="GO" id="GO:0015209">
    <property type="term" value="F:cytosine transmembrane transporter activity"/>
    <property type="evidence" value="ECO:0007669"/>
    <property type="project" value="InterPro"/>
</dbReference>
<keyword evidence="5 6" id="KW-0472">Membrane</keyword>
<feature type="transmembrane region" description="Helical" evidence="6">
    <location>
        <begin position="182"/>
        <end position="199"/>
    </location>
</feature>
<feature type="transmembrane region" description="Helical" evidence="6">
    <location>
        <begin position="244"/>
        <end position="265"/>
    </location>
</feature>
<gene>
    <name evidence="7" type="ORF">IQ19_00879</name>
</gene>
<evidence type="ECO:0000256" key="1">
    <source>
        <dbReference type="ARBA" id="ARBA00004141"/>
    </source>
</evidence>
<feature type="transmembrane region" description="Helical" evidence="6">
    <location>
        <begin position="277"/>
        <end position="302"/>
    </location>
</feature>
<organism evidence="7 8">
    <name type="scientific">Cytobacillus oceanisediminis</name>
    <dbReference type="NCBI Taxonomy" id="665099"/>
    <lineage>
        <taxon>Bacteria</taxon>
        <taxon>Bacillati</taxon>
        <taxon>Bacillota</taxon>
        <taxon>Bacilli</taxon>
        <taxon>Bacillales</taxon>
        <taxon>Bacillaceae</taxon>
        <taxon>Cytobacillus</taxon>
    </lineage>
</organism>
<feature type="transmembrane region" description="Helical" evidence="6">
    <location>
        <begin position="354"/>
        <end position="372"/>
    </location>
</feature>
<evidence type="ECO:0000313" key="8">
    <source>
        <dbReference type="Proteomes" id="UP000318667"/>
    </source>
</evidence>
<name>A0A562K2I3_9BACI</name>
<evidence type="ECO:0000256" key="6">
    <source>
        <dbReference type="SAM" id="Phobius"/>
    </source>
</evidence>
<dbReference type="CDD" id="cd11484">
    <property type="entry name" value="SLC-NCS1sbd_CobB-like"/>
    <property type="match status" value="1"/>
</dbReference>
<dbReference type="AlphaFoldDB" id="A0A562K2I3"/>
<dbReference type="PANTHER" id="PTHR30569:SF0">
    <property type="entry name" value="CYTOSINE PERMEASE"/>
    <property type="match status" value="1"/>
</dbReference>
<dbReference type="InterPro" id="IPR030191">
    <property type="entry name" value="CodB"/>
</dbReference>
<comment type="caution">
    <text evidence="7">The sequence shown here is derived from an EMBL/GenBank/DDBJ whole genome shotgun (WGS) entry which is preliminary data.</text>
</comment>
<comment type="similarity">
    <text evidence="2">Belongs to the purine-cytosine permease (2.A.39) family.</text>
</comment>
<dbReference type="EMBL" id="VLKI01000002">
    <property type="protein sequence ID" value="TWH89637.1"/>
    <property type="molecule type" value="Genomic_DNA"/>
</dbReference>
<accession>A0A562K2I3</accession>